<organism evidence="1">
    <name type="scientific">Listeria seeligeri</name>
    <dbReference type="NCBI Taxonomy" id="1640"/>
    <lineage>
        <taxon>Bacteria</taxon>
        <taxon>Bacillati</taxon>
        <taxon>Bacillota</taxon>
        <taxon>Bacilli</taxon>
        <taxon>Bacillales</taxon>
        <taxon>Listeriaceae</taxon>
        <taxon>Listeria</taxon>
    </lineage>
</organism>
<protein>
    <submittedName>
        <fullName evidence="1">Uncharacterized protein</fullName>
    </submittedName>
</protein>
<dbReference type="EMBL" id="MW124301">
    <property type="protein sequence ID" value="QPL19426.1"/>
    <property type="molecule type" value="Genomic_DNA"/>
</dbReference>
<sequence length="207" mass="24983">MYIEELKVWHRSMMKLQLSVDVFEYTYNSVECDVLFETDYKKGFSLTFIQKRVGTMLVLPVVPYFNLIIDQKIFLSFRKFFQIDKTHNGPFRVNDFLFHLRRFIPKEAKLPSPSQKRILARKFNVEEHEKIYYKGLVNWEKARALNPDLNRTRRPENLEKTKILYPSLYHQIKDYDISVRYEADFNNNLDDNIKQDLKSLLDELKSR</sequence>
<gene>
    <name evidence="1" type="ORF">pLIS400456</name>
</gene>
<reference evidence="1" key="1">
    <citation type="journal article" date="2020" name="Int. J. Mol. Sci.">
        <title>Genetic Carriers and Genomic Distribution of cadA6-A Novel Variant of a Cadmium Resistance Determinant Identified in Listeria spp.</title>
        <authorList>
            <person name="Chmielowska C."/>
            <person name="Korsak D."/>
            <person name="Szmulkowska B."/>
            <person name="Krop A."/>
            <person name="Lipka K."/>
            <person name="Krupinska M."/>
            <person name="Bartosik D."/>
        </authorList>
    </citation>
    <scope>NUCLEOTIDE SEQUENCE</scope>
    <source>
        <strain evidence="1">Sr12</strain>
    </source>
</reference>
<evidence type="ECO:0000313" key="1">
    <source>
        <dbReference type="EMBL" id="QPL19426.1"/>
    </source>
</evidence>
<name>A0A7T0MB32_LISSE</name>
<keyword evidence="1" id="KW-0614">Plasmid</keyword>
<reference evidence="1" key="2">
    <citation type="submission" date="2020-10" db="EMBL/GenBank/DDBJ databases">
        <authorList>
            <person name="Chmielowska C.A."/>
            <person name="Korsak D."/>
            <person name="Bartosik D."/>
        </authorList>
    </citation>
    <scope>NUCLEOTIDE SEQUENCE</scope>
    <source>
        <strain evidence="1">Sr12</strain>
        <plasmid evidence="1">pLIS4</plasmid>
    </source>
</reference>
<dbReference type="RefSeq" id="WP_185479334.1">
    <property type="nucleotide sequence ID" value="NZ_JAASVC010000008.1"/>
</dbReference>
<geneLocation type="plasmid" evidence="1">
    <name>pLIS4</name>
</geneLocation>
<proteinExistence type="predicted"/>
<dbReference type="InterPro" id="IPR046100">
    <property type="entry name" value="DUF6037"/>
</dbReference>
<accession>A0A7T0MB32</accession>
<dbReference type="AlphaFoldDB" id="A0A7T0MB32"/>
<dbReference type="Pfam" id="PF19503">
    <property type="entry name" value="DUF6037"/>
    <property type="match status" value="1"/>
</dbReference>